<feature type="signal peptide" evidence="1">
    <location>
        <begin position="1"/>
        <end position="21"/>
    </location>
</feature>
<protein>
    <submittedName>
        <fullName evidence="2">ABC transporter</fullName>
    </submittedName>
</protein>
<sequence length="48" mass="4804">MSRILIAVVAALAVSSLSGCANMDIGKGKGKAPPPVVVEEPAPAPVYK</sequence>
<keyword evidence="3" id="KW-1185">Reference proteome</keyword>
<organism evidence="2 3">
    <name type="scientific">Mesorhizobium onobrychidis</name>
    <dbReference type="NCBI Taxonomy" id="2775404"/>
    <lineage>
        <taxon>Bacteria</taxon>
        <taxon>Pseudomonadati</taxon>
        <taxon>Pseudomonadota</taxon>
        <taxon>Alphaproteobacteria</taxon>
        <taxon>Hyphomicrobiales</taxon>
        <taxon>Phyllobacteriaceae</taxon>
        <taxon>Mesorhizobium</taxon>
    </lineage>
</organism>
<feature type="chain" id="PRO_5046250486" evidence="1">
    <location>
        <begin position="22"/>
        <end position="48"/>
    </location>
</feature>
<gene>
    <name evidence="2" type="ORF">IHQ72_18305</name>
</gene>
<name>A0ABY5QP84_9HYPH</name>
<evidence type="ECO:0000313" key="3">
    <source>
        <dbReference type="Proteomes" id="UP001058098"/>
    </source>
</evidence>
<dbReference type="RefSeq" id="WP_258116367.1">
    <property type="nucleotide sequence ID" value="NZ_CP062229.1"/>
</dbReference>
<dbReference type="EMBL" id="CP062229">
    <property type="protein sequence ID" value="UVC12739.1"/>
    <property type="molecule type" value="Genomic_DNA"/>
</dbReference>
<dbReference type="PROSITE" id="PS51257">
    <property type="entry name" value="PROKAR_LIPOPROTEIN"/>
    <property type="match status" value="1"/>
</dbReference>
<evidence type="ECO:0000313" key="2">
    <source>
        <dbReference type="EMBL" id="UVC12739.1"/>
    </source>
</evidence>
<keyword evidence="1" id="KW-0732">Signal</keyword>
<dbReference type="Proteomes" id="UP001058098">
    <property type="component" value="Chromosome"/>
</dbReference>
<accession>A0ABY5QP84</accession>
<proteinExistence type="predicted"/>
<evidence type="ECO:0000256" key="1">
    <source>
        <dbReference type="SAM" id="SignalP"/>
    </source>
</evidence>
<reference evidence="2" key="1">
    <citation type="submission" date="2020-09" db="EMBL/GenBank/DDBJ databases">
        <title>Rhizobia associated with sainfoin plants.</title>
        <authorList>
            <person name="Asharfi S."/>
            <person name="Kuzmanovic N."/>
            <person name="Bunk B."/>
            <person name="Sproeer C."/>
            <person name="Becker M."/>
            <person name="Thuenen T."/>
        </authorList>
    </citation>
    <scope>NUCLEOTIDE SEQUENCE</scope>
    <source>
        <strain evidence="2">OM4</strain>
    </source>
</reference>